<evidence type="ECO:0008006" key="2">
    <source>
        <dbReference type="Google" id="ProtNLM"/>
    </source>
</evidence>
<gene>
    <name evidence="1" type="ORF">UFOVP749_41</name>
</gene>
<protein>
    <recommendedName>
        <fullName evidence="2">Ead/Ea22-like family protein</fullName>
    </recommendedName>
</protein>
<reference evidence="1" key="1">
    <citation type="submission" date="2020-05" db="EMBL/GenBank/DDBJ databases">
        <authorList>
            <person name="Chiriac C."/>
            <person name="Salcher M."/>
            <person name="Ghai R."/>
            <person name="Kavagutti S V."/>
        </authorList>
    </citation>
    <scope>NUCLEOTIDE SEQUENCE</scope>
</reference>
<dbReference type="EMBL" id="LR798344">
    <property type="protein sequence ID" value="CAB5225582.1"/>
    <property type="molecule type" value="Genomic_DNA"/>
</dbReference>
<evidence type="ECO:0000313" key="1">
    <source>
        <dbReference type="EMBL" id="CAB5225582.1"/>
    </source>
</evidence>
<organism evidence="1">
    <name type="scientific">uncultured Caudovirales phage</name>
    <dbReference type="NCBI Taxonomy" id="2100421"/>
    <lineage>
        <taxon>Viruses</taxon>
        <taxon>Duplodnaviria</taxon>
        <taxon>Heunggongvirae</taxon>
        <taxon>Uroviricota</taxon>
        <taxon>Caudoviricetes</taxon>
        <taxon>Peduoviridae</taxon>
        <taxon>Maltschvirus</taxon>
        <taxon>Maltschvirus maltsch</taxon>
    </lineage>
</organism>
<name>A0A6J7X7N4_9CAUD</name>
<proteinExistence type="predicted"/>
<sequence length="156" mass="17564">MTDDLIERLHSCEYVAYYDGEPGIVADEKLLHEAADRIETQANTIEELRSANERWVIAFKQAQDDAYGRIKALQADNARLLRANHVLRLGLSGMVDSEDALEIADAMARGDAIDWDQYPEATRKALVKPRVLFASLHNRVLTDAEIDQIIKERGDA</sequence>
<accession>A0A6J7X7N4</accession>